<evidence type="ECO:0000313" key="4">
    <source>
        <dbReference type="Proteomes" id="UP001302274"/>
    </source>
</evidence>
<keyword evidence="4" id="KW-1185">Reference proteome</keyword>
<organism evidence="3 4">
    <name type="scientific">Bacteriovorax antarcticus</name>
    <dbReference type="NCBI Taxonomy" id="3088717"/>
    <lineage>
        <taxon>Bacteria</taxon>
        <taxon>Pseudomonadati</taxon>
        <taxon>Bdellovibrionota</taxon>
        <taxon>Bacteriovoracia</taxon>
        <taxon>Bacteriovoracales</taxon>
        <taxon>Bacteriovoracaceae</taxon>
        <taxon>Bacteriovorax</taxon>
    </lineage>
</organism>
<evidence type="ECO:0000259" key="2">
    <source>
        <dbReference type="PROSITE" id="PS50968"/>
    </source>
</evidence>
<proteinExistence type="predicted"/>
<protein>
    <submittedName>
        <fullName evidence="3">Acetyl-CoA carboxylase biotin carboxyl carrier protein subunit</fullName>
    </submittedName>
</protein>
<keyword evidence="1" id="KW-0092">Biotin</keyword>
<dbReference type="InterPro" id="IPR001882">
    <property type="entry name" value="Biotin_BS"/>
</dbReference>
<dbReference type="SUPFAM" id="SSF51230">
    <property type="entry name" value="Single hybrid motif"/>
    <property type="match status" value="1"/>
</dbReference>
<dbReference type="CDD" id="cd06850">
    <property type="entry name" value="biotinyl_domain"/>
    <property type="match status" value="1"/>
</dbReference>
<dbReference type="InterPro" id="IPR000089">
    <property type="entry name" value="Biotin_lipoyl"/>
</dbReference>
<accession>A0ABU5VYB0</accession>
<evidence type="ECO:0000256" key="1">
    <source>
        <dbReference type="ARBA" id="ARBA00023267"/>
    </source>
</evidence>
<dbReference type="PROSITE" id="PS50968">
    <property type="entry name" value="BIOTINYL_LIPOYL"/>
    <property type="match status" value="1"/>
</dbReference>
<dbReference type="Pfam" id="PF00364">
    <property type="entry name" value="Biotin_lipoyl"/>
    <property type="match status" value="1"/>
</dbReference>
<dbReference type="InterPro" id="IPR011053">
    <property type="entry name" value="Single_hybrid_motif"/>
</dbReference>
<reference evidence="3 4" key="1">
    <citation type="submission" date="2023-11" db="EMBL/GenBank/DDBJ databases">
        <title>A Novel Polar Bacteriovorax (B. antarcticus) Isolated from the Biocrust in Antarctica.</title>
        <authorList>
            <person name="Mun W."/>
            <person name="Choi S.Y."/>
            <person name="Mitchell R.J."/>
        </authorList>
    </citation>
    <scope>NUCLEOTIDE SEQUENCE [LARGE SCALE GENOMIC DNA]</scope>
    <source>
        <strain evidence="3 4">PP10</strain>
    </source>
</reference>
<gene>
    <name evidence="3" type="ORF">SHI21_17605</name>
</gene>
<comment type="caution">
    <text evidence="3">The sequence shown here is derived from an EMBL/GenBank/DDBJ whole genome shotgun (WGS) entry which is preliminary data.</text>
</comment>
<dbReference type="Proteomes" id="UP001302274">
    <property type="component" value="Unassembled WGS sequence"/>
</dbReference>
<name>A0ABU5VYB0_9BACT</name>
<evidence type="ECO:0000313" key="3">
    <source>
        <dbReference type="EMBL" id="MEA9358053.1"/>
    </source>
</evidence>
<feature type="domain" description="Lipoyl-binding" evidence="2">
    <location>
        <begin position="87"/>
        <end position="156"/>
    </location>
</feature>
<dbReference type="PANTHER" id="PTHR45266:SF3">
    <property type="entry name" value="OXALOACETATE DECARBOXYLASE ALPHA CHAIN"/>
    <property type="match status" value="1"/>
</dbReference>
<dbReference type="PANTHER" id="PTHR45266">
    <property type="entry name" value="OXALOACETATE DECARBOXYLASE ALPHA CHAIN"/>
    <property type="match status" value="1"/>
</dbReference>
<dbReference type="EMBL" id="JAYGJQ010000002">
    <property type="protein sequence ID" value="MEA9358053.1"/>
    <property type="molecule type" value="Genomic_DNA"/>
</dbReference>
<dbReference type="PROSITE" id="PS00188">
    <property type="entry name" value="BIOTIN"/>
    <property type="match status" value="1"/>
</dbReference>
<dbReference type="InterPro" id="IPR050709">
    <property type="entry name" value="Biotin_Carboxyl_Carrier/Decarb"/>
</dbReference>
<dbReference type="RefSeq" id="WP_323578300.1">
    <property type="nucleotide sequence ID" value="NZ_JAYGJQ010000002.1"/>
</dbReference>
<dbReference type="Gene3D" id="2.40.50.100">
    <property type="match status" value="1"/>
</dbReference>
<sequence>MKRQIELNDELIDIDILEQNARFVLFNLDGTEYAVNLGNVEDYKYNLAYNSGNTTVVAVDAHFVVDGVEFAINAPRRSRSKGKSADHGQMTSPMPGKILKIFVKEGQEVIPGTPILVMEAMKMEHTIKSSKIGKVEKIHFKEGDQVQGGVELVKLC</sequence>